<dbReference type="SUPFAM" id="SSF52540">
    <property type="entry name" value="P-loop containing nucleoside triphosphate hydrolases"/>
    <property type="match status" value="1"/>
</dbReference>
<dbReference type="Gene3D" id="3.40.50.300">
    <property type="entry name" value="P-loop containing nucleotide triphosphate hydrolases"/>
    <property type="match status" value="1"/>
</dbReference>
<comment type="catalytic activity">
    <reaction evidence="6">
        <text>GTP + H2O = GDP + phosphate + H(+)</text>
        <dbReference type="Rhea" id="RHEA:19669"/>
        <dbReference type="ChEBI" id="CHEBI:15377"/>
        <dbReference type="ChEBI" id="CHEBI:15378"/>
        <dbReference type="ChEBI" id="CHEBI:37565"/>
        <dbReference type="ChEBI" id="CHEBI:43474"/>
        <dbReference type="ChEBI" id="CHEBI:58189"/>
    </reaction>
    <physiologicalReaction direction="left-to-right" evidence="6">
        <dbReference type="Rhea" id="RHEA:19670"/>
    </physiologicalReaction>
</comment>
<dbReference type="InterPro" id="IPR003495">
    <property type="entry name" value="CobW/HypB/UreG_nucleotide-bd"/>
</dbReference>
<dbReference type="InterPro" id="IPR027417">
    <property type="entry name" value="P-loop_NTPase"/>
</dbReference>
<dbReference type="InterPro" id="IPR036627">
    <property type="entry name" value="CobW-likC_sf"/>
</dbReference>
<keyword evidence="2" id="KW-0378">Hydrolase</keyword>
<proteinExistence type="inferred from homology"/>
<keyword evidence="9" id="KW-1185">Reference proteome</keyword>
<dbReference type="InterPro" id="IPR011629">
    <property type="entry name" value="CobW-like_C"/>
</dbReference>
<evidence type="ECO:0000256" key="4">
    <source>
        <dbReference type="ARBA" id="ARBA00034320"/>
    </source>
</evidence>
<dbReference type="Pfam" id="PF07683">
    <property type="entry name" value="CobW_C"/>
    <property type="match status" value="1"/>
</dbReference>
<evidence type="ECO:0000256" key="1">
    <source>
        <dbReference type="ARBA" id="ARBA00022741"/>
    </source>
</evidence>
<reference evidence="8 9" key="1">
    <citation type="submission" date="2016-11" db="EMBL/GenBank/DDBJ databases">
        <authorList>
            <person name="Jaros S."/>
            <person name="Januszkiewicz K."/>
            <person name="Wedrychowicz H."/>
        </authorList>
    </citation>
    <scope>NUCLEOTIDE SEQUENCE [LARGE SCALE GENOMIC DNA]</scope>
    <source>
        <strain evidence="8 9">DSM 16917</strain>
    </source>
</reference>
<organism evidence="8 9">
    <name type="scientific">Ferrimonas marina</name>
    <dbReference type="NCBI Taxonomy" id="299255"/>
    <lineage>
        <taxon>Bacteria</taxon>
        <taxon>Pseudomonadati</taxon>
        <taxon>Pseudomonadota</taxon>
        <taxon>Gammaproteobacteria</taxon>
        <taxon>Alteromonadales</taxon>
        <taxon>Ferrimonadaceae</taxon>
        <taxon>Ferrimonas</taxon>
    </lineage>
</organism>
<dbReference type="STRING" id="299255.SAMN02745129_1617"/>
<dbReference type="InterPro" id="IPR047920">
    <property type="entry name" value="ZigA-like"/>
</dbReference>
<dbReference type="GO" id="GO:0000166">
    <property type="term" value="F:nucleotide binding"/>
    <property type="evidence" value="ECO:0007669"/>
    <property type="project" value="UniProtKB-KW"/>
</dbReference>
<comment type="similarity">
    <text evidence="4">Belongs to the SIMIBI class G3E GTPase family. ZNG1 subfamily.</text>
</comment>
<dbReference type="CDD" id="cd03112">
    <property type="entry name" value="CobW-like"/>
    <property type="match status" value="1"/>
</dbReference>
<name>A0A1M5RH41_9GAMM</name>
<keyword evidence="3" id="KW-0143">Chaperone</keyword>
<dbReference type="EMBL" id="FQXG01000002">
    <property type="protein sequence ID" value="SHH25466.1"/>
    <property type="molecule type" value="Genomic_DNA"/>
</dbReference>
<dbReference type="NCBIfam" id="NF038288">
    <property type="entry name" value="chaper_GTP_ZigA"/>
    <property type="match status" value="1"/>
</dbReference>
<protein>
    <submittedName>
        <fullName evidence="8">GTPase, G3E family</fullName>
    </submittedName>
</protein>
<dbReference type="PANTHER" id="PTHR43603:SF1">
    <property type="entry name" value="ZINC-REGULATED GTPASE METALLOPROTEIN ACTIVATOR 1"/>
    <property type="match status" value="1"/>
</dbReference>
<dbReference type="Pfam" id="PF02492">
    <property type="entry name" value="cobW"/>
    <property type="match status" value="1"/>
</dbReference>
<dbReference type="AlphaFoldDB" id="A0A1M5RH41"/>
<feature type="domain" description="CobW C-terminal" evidence="7">
    <location>
        <begin position="266"/>
        <end position="383"/>
    </location>
</feature>
<evidence type="ECO:0000259" key="7">
    <source>
        <dbReference type="SMART" id="SM00833"/>
    </source>
</evidence>
<evidence type="ECO:0000313" key="9">
    <source>
        <dbReference type="Proteomes" id="UP000184268"/>
    </source>
</evidence>
<dbReference type="RefSeq" id="WP_067657907.1">
    <property type="nucleotide sequence ID" value="NZ_FQXG01000002.1"/>
</dbReference>
<comment type="function">
    <text evidence="5">Zinc chaperone that directly transfers zinc cofactor to target proteins, thereby activating them. Zinc is transferred from the CXCC motif in the GTPase domain to the zinc binding site in target proteins in a process requiring GTP hydrolysis.</text>
</comment>
<evidence type="ECO:0000256" key="5">
    <source>
        <dbReference type="ARBA" id="ARBA00045658"/>
    </source>
</evidence>
<dbReference type="OrthoDB" id="9808822at2"/>
<dbReference type="GO" id="GO:0016787">
    <property type="term" value="F:hydrolase activity"/>
    <property type="evidence" value="ECO:0007669"/>
    <property type="project" value="UniProtKB-KW"/>
</dbReference>
<accession>A0A1M5RH41</accession>
<evidence type="ECO:0000256" key="3">
    <source>
        <dbReference type="ARBA" id="ARBA00023186"/>
    </source>
</evidence>
<evidence type="ECO:0000256" key="2">
    <source>
        <dbReference type="ARBA" id="ARBA00022801"/>
    </source>
</evidence>
<evidence type="ECO:0000313" key="8">
    <source>
        <dbReference type="EMBL" id="SHH25466.1"/>
    </source>
</evidence>
<dbReference type="Proteomes" id="UP000184268">
    <property type="component" value="Unassembled WGS sequence"/>
</dbReference>
<dbReference type="SMART" id="SM00833">
    <property type="entry name" value="CobW_C"/>
    <property type="match status" value="1"/>
</dbReference>
<dbReference type="Gene3D" id="3.30.1220.10">
    <property type="entry name" value="CobW-like, C-terminal domain"/>
    <property type="match status" value="1"/>
</dbReference>
<sequence>MAPTQETGTNSSRLPVTVLSGFLGAGKTTLLNQVLNNREGRRVAVIVNDMSEVNIDAALVERGGAELSRTEEKLVEMSNGCICCTLRDDLLAEVSRLAREHRFDYLLIESTGISEPIPVAQTFTFEDEQGVSLSQVSRLDTMVTVVDTASFLQDYQAADALRDRGESLGEDDHRTVTDLLIDQIEFANVIVLNKLDLVTPDQALEVEAIVKALNPGAKLLLTSQGEVRLNDVLDTGLFDYNEAASSAGWLRELQGQHTPETEEYGISSFIYRTHQPFDAQKLWAFIQRDENWRGVLRSKGFFWVAADHRIAYEWAQAGGITNVVPSGMWWAAVPRERWAHPEGQRPDQRPGWHPRFGDRAQQIVFIGQAMDEALIRSRLDECLLDERLAAADSEAWARLDNPFPAIQMVEGQA</sequence>
<gene>
    <name evidence="8" type="ORF">SAMN02745129_1617</name>
</gene>
<evidence type="ECO:0000256" key="6">
    <source>
        <dbReference type="ARBA" id="ARBA00049117"/>
    </source>
</evidence>
<keyword evidence="1" id="KW-0547">Nucleotide-binding</keyword>
<dbReference type="PANTHER" id="PTHR43603">
    <property type="entry name" value="COBW DOMAIN-CONTAINING PROTEIN DDB_G0274527"/>
    <property type="match status" value="1"/>
</dbReference>
<dbReference type="InterPro" id="IPR051927">
    <property type="entry name" value="Zn_Chap_cDPG_Synth"/>
</dbReference>